<feature type="domain" description="Pyrroline-5-carboxylate reductase catalytic N-terminal" evidence="7">
    <location>
        <begin position="3"/>
        <end position="96"/>
    </location>
</feature>
<keyword evidence="2 4" id="KW-0521">NADP</keyword>
<comment type="catalytic activity">
    <reaction evidence="4">
        <text>L-proline + NAD(+) = (S)-1-pyrroline-5-carboxylate + NADH + 2 H(+)</text>
        <dbReference type="Rhea" id="RHEA:14105"/>
        <dbReference type="ChEBI" id="CHEBI:15378"/>
        <dbReference type="ChEBI" id="CHEBI:17388"/>
        <dbReference type="ChEBI" id="CHEBI:57540"/>
        <dbReference type="ChEBI" id="CHEBI:57945"/>
        <dbReference type="ChEBI" id="CHEBI:60039"/>
        <dbReference type="EC" id="1.5.1.2"/>
    </reaction>
</comment>
<accession>A0A5N0T3A8</accession>
<dbReference type="GO" id="GO:0004735">
    <property type="term" value="F:pyrroline-5-carboxylate reductase activity"/>
    <property type="evidence" value="ECO:0007669"/>
    <property type="project" value="UniProtKB-UniRule"/>
</dbReference>
<dbReference type="Gene3D" id="1.10.3730.10">
    <property type="entry name" value="ProC C-terminal domain-like"/>
    <property type="match status" value="1"/>
</dbReference>
<comment type="pathway">
    <text evidence="4">Amino-acid biosynthesis; L-proline biosynthesis; L-proline from L-glutamate 5-semialdehyde: step 1/1.</text>
</comment>
<keyword evidence="4" id="KW-0963">Cytoplasm</keyword>
<dbReference type="FunFam" id="1.10.3730.10:FF:000001">
    <property type="entry name" value="Pyrroline-5-carboxylate reductase"/>
    <property type="match status" value="1"/>
</dbReference>
<dbReference type="PANTHER" id="PTHR11645:SF0">
    <property type="entry name" value="PYRROLINE-5-CARBOXYLATE REDUCTASE 3"/>
    <property type="match status" value="1"/>
</dbReference>
<evidence type="ECO:0000256" key="2">
    <source>
        <dbReference type="ARBA" id="ARBA00022857"/>
    </source>
</evidence>
<dbReference type="Pfam" id="PF14748">
    <property type="entry name" value="P5CR_dimer"/>
    <property type="match status" value="1"/>
</dbReference>
<dbReference type="InterPro" id="IPR028939">
    <property type="entry name" value="P5C_Rdtase_cat_N"/>
</dbReference>
<evidence type="ECO:0000259" key="7">
    <source>
        <dbReference type="Pfam" id="PF03807"/>
    </source>
</evidence>
<dbReference type="PIRSF" id="PIRSF000193">
    <property type="entry name" value="Pyrrol-5-carb_rd"/>
    <property type="match status" value="1"/>
</dbReference>
<protein>
    <recommendedName>
        <fullName evidence="4 5">Pyrroline-5-carboxylate reductase</fullName>
        <shortName evidence="4">P5C reductase</shortName>
        <shortName evidence="4">P5CR</shortName>
        <ecNumber evidence="4 5">1.5.1.2</ecNumber>
    </recommendedName>
    <alternativeName>
        <fullName evidence="4">PCA reductase</fullName>
    </alternativeName>
</protein>
<evidence type="ECO:0000256" key="6">
    <source>
        <dbReference type="PIRSR" id="PIRSR000193-1"/>
    </source>
</evidence>
<feature type="binding site" evidence="6">
    <location>
        <begin position="6"/>
        <end position="11"/>
    </location>
    <ligand>
        <name>NADP(+)</name>
        <dbReference type="ChEBI" id="CHEBI:58349"/>
    </ligand>
</feature>
<comment type="function">
    <text evidence="4">Catalyzes the reduction of 1-pyrroline-5-carboxylate (PCA) to L-proline.</text>
</comment>
<name>A0A5N0T3A8_9GAMM</name>
<evidence type="ECO:0000256" key="4">
    <source>
        <dbReference type="HAMAP-Rule" id="MF_01925"/>
    </source>
</evidence>
<comment type="caution">
    <text evidence="9">The sequence shown here is derived from an EMBL/GenBank/DDBJ whole genome shotgun (WGS) entry which is preliminary data.</text>
</comment>
<dbReference type="InterPro" id="IPR029036">
    <property type="entry name" value="P5CR_dimer"/>
</dbReference>
<dbReference type="GO" id="GO:0055129">
    <property type="term" value="P:L-proline biosynthetic process"/>
    <property type="evidence" value="ECO:0007669"/>
    <property type="project" value="UniProtKB-UniRule"/>
</dbReference>
<sequence>MRMTFIGGGNMATALIAGLASENGPFEELRVADPSNDARERLAADYGVQTFADAAEAIDGVDVIVLAVKPQVMPLVFETLRGKVAPGTLVISVAAGIRAGAIVDALGVSAVVRAMPNTPALLGAGVTGLYASPGCSDEQRETARSLLAMAGATVSVDDEGLIDVVTAVSGSGPAYFFLLTEALRDAGQALGLDAETATTLATHTAHGAGVMALQGGADVSELRRRVTSPGGTTQAALETLGAGGFGELVAAAVDAATRRGRELSGGGDPA</sequence>
<organism evidence="9 10">
    <name type="scientific">Marinihelvus fidelis</name>
    <dbReference type="NCBI Taxonomy" id="2613842"/>
    <lineage>
        <taxon>Bacteria</taxon>
        <taxon>Pseudomonadati</taxon>
        <taxon>Pseudomonadota</taxon>
        <taxon>Gammaproteobacteria</taxon>
        <taxon>Chromatiales</taxon>
        <taxon>Wenzhouxiangellaceae</taxon>
        <taxon>Marinihelvus</taxon>
    </lineage>
</organism>
<proteinExistence type="inferred from homology"/>
<evidence type="ECO:0000256" key="3">
    <source>
        <dbReference type="ARBA" id="ARBA00023002"/>
    </source>
</evidence>
<feature type="domain" description="Pyrroline-5-carboxylate reductase dimerisation" evidence="8">
    <location>
        <begin position="159"/>
        <end position="263"/>
    </location>
</feature>
<evidence type="ECO:0000259" key="8">
    <source>
        <dbReference type="Pfam" id="PF14748"/>
    </source>
</evidence>
<dbReference type="Gene3D" id="3.40.50.720">
    <property type="entry name" value="NAD(P)-binding Rossmann-like Domain"/>
    <property type="match status" value="1"/>
</dbReference>
<dbReference type="NCBIfam" id="TIGR00112">
    <property type="entry name" value="proC"/>
    <property type="match status" value="1"/>
</dbReference>
<dbReference type="HAMAP" id="MF_01925">
    <property type="entry name" value="P5C_reductase"/>
    <property type="match status" value="1"/>
</dbReference>
<dbReference type="PANTHER" id="PTHR11645">
    <property type="entry name" value="PYRROLINE-5-CARBOXYLATE REDUCTASE"/>
    <property type="match status" value="1"/>
</dbReference>
<dbReference type="GO" id="GO:0005737">
    <property type="term" value="C:cytoplasm"/>
    <property type="evidence" value="ECO:0007669"/>
    <property type="project" value="UniProtKB-SubCell"/>
</dbReference>
<comment type="similarity">
    <text evidence="1 4">Belongs to the pyrroline-5-carboxylate reductase family.</text>
</comment>
<dbReference type="Proteomes" id="UP000325372">
    <property type="component" value="Unassembled WGS sequence"/>
</dbReference>
<dbReference type="EC" id="1.5.1.2" evidence="4 5"/>
<dbReference type="InterPro" id="IPR036291">
    <property type="entry name" value="NAD(P)-bd_dom_sf"/>
</dbReference>
<keyword evidence="4" id="KW-0641">Proline biosynthesis</keyword>
<comment type="catalytic activity">
    <reaction evidence="4">
        <text>L-proline + NADP(+) = (S)-1-pyrroline-5-carboxylate + NADPH + 2 H(+)</text>
        <dbReference type="Rhea" id="RHEA:14109"/>
        <dbReference type="ChEBI" id="CHEBI:15378"/>
        <dbReference type="ChEBI" id="CHEBI:17388"/>
        <dbReference type="ChEBI" id="CHEBI:57783"/>
        <dbReference type="ChEBI" id="CHEBI:58349"/>
        <dbReference type="ChEBI" id="CHEBI:60039"/>
        <dbReference type="EC" id="1.5.1.2"/>
    </reaction>
</comment>
<dbReference type="Pfam" id="PF03807">
    <property type="entry name" value="F420_oxidored"/>
    <property type="match status" value="1"/>
</dbReference>
<dbReference type="AlphaFoldDB" id="A0A5N0T3A8"/>
<keyword evidence="4" id="KW-0028">Amino-acid biosynthesis</keyword>
<dbReference type="SUPFAM" id="SSF51735">
    <property type="entry name" value="NAD(P)-binding Rossmann-fold domains"/>
    <property type="match status" value="1"/>
</dbReference>
<comment type="subcellular location">
    <subcellularLocation>
        <location evidence="4">Cytoplasm</location>
    </subcellularLocation>
</comment>
<evidence type="ECO:0000313" key="10">
    <source>
        <dbReference type="Proteomes" id="UP000325372"/>
    </source>
</evidence>
<dbReference type="EMBL" id="VYXP01000014">
    <property type="protein sequence ID" value="KAA9129555.1"/>
    <property type="molecule type" value="Genomic_DNA"/>
</dbReference>
<dbReference type="RefSeq" id="WP_150865749.1">
    <property type="nucleotide sequence ID" value="NZ_VYXP01000014.1"/>
</dbReference>
<gene>
    <name evidence="4" type="primary">proC</name>
    <name evidence="9" type="ORF">F3N42_15275</name>
</gene>
<dbReference type="InterPro" id="IPR000304">
    <property type="entry name" value="Pyrroline-COOH_reductase"/>
</dbReference>
<evidence type="ECO:0000313" key="9">
    <source>
        <dbReference type="EMBL" id="KAA9129555.1"/>
    </source>
</evidence>
<feature type="binding site" evidence="6">
    <location>
        <begin position="67"/>
        <end position="70"/>
    </location>
    <ligand>
        <name>NADP(+)</name>
        <dbReference type="ChEBI" id="CHEBI:58349"/>
    </ligand>
</feature>
<dbReference type="UniPathway" id="UPA00098">
    <property type="reaction ID" value="UER00361"/>
</dbReference>
<evidence type="ECO:0000256" key="5">
    <source>
        <dbReference type="NCBIfam" id="TIGR00112"/>
    </source>
</evidence>
<evidence type="ECO:0000256" key="1">
    <source>
        <dbReference type="ARBA" id="ARBA00005525"/>
    </source>
</evidence>
<dbReference type="SUPFAM" id="SSF48179">
    <property type="entry name" value="6-phosphogluconate dehydrogenase C-terminal domain-like"/>
    <property type="match status" value="1"/>
</dbReference>
<keyword evidence="3 4" id="KW-0560">Oxidoreductase</keyword>
<reference evidence="9 10" key="1">
    <citation type="submission" date="2019-09" db="EMBL/GenBank/DDBJ databases">
        <title>Wenzhouxiangella sp. Genome sequencing and assembly.</title>
        <authorList>
            <person name="Zhang R."/>
        </authorList>
    </citation>
    <scope>NUCLEOTIDE SEQUENCE [LARGE SCALE GENOMIC DNA]</scope>
    <source>
        <strain evidence="9 10">W260</strain>
    </source>
</reference>
<keyword evidence="10" id="KW-1185">Reference proteome</keyword>
<dbReference type="InterPro" id="IPR008927">
    <property type="entry name" value="6-PGluconate_DH-like_C_sf"/>
</dbReference>